<reference evidence="9 10" key="1">
    <citation type="journal article" date="2003" name="Genome Res.">
        <title>Comparative complete genome sequence analysis of the amino acid replacements responsible for the thermostability of Corynebacterium efficiens.</title>
        <authorList>
            <person name="Nishio Y."/>
            <person name="Nakamura Y."/>
            <person name="Kawarabayasi Y."/>
            <person name="Usuda Y."/>
            <person name="Kimura E."/>
            <person name="Sugimoto S."/>
            <person name="Matsui K."/>
            <person name="Yamagishi A."/>
            <person name="Kikuchi H."/>
            <person name="Ikeo K."/>
            <person name="Gojobori T."/>
        </authorList>
    </citation>
    <scope>NUCLEOTIDE SEQUENCE [LARGE SCALE GENOMIC DNA]</scope>
    <source>
        <strain evidence="10">DSM 44549 / YS-314 / AJ 12310 / JCM 11189 / NBRC 100395</strain>
    </source>
</reference>
<feature type="transmembrane region" description="Helical" evidence="7">
    <location>
        <begin position="222"/>
        <end position="241"/>
    </location>
</feature>
<dbReference type="AlphaFoldDB" id="Q8FRU6"/>
<dbReference type="PROSITE" id="PS00217">
    <property type="entry name" value="SUGAR_TRANSPORT_2"/>
    <property type="match status" value="2"/>
</dbReference>
<dbReference type="InterPro" id="IPR036259">
    <property type="entry name" value="MFS_trans_sf"/>
</dbReference>
<dbReference type="SUPFAM" id="SSF103473">
    <property type="entry name" value="MFS general substrate transporter"/>
    <property type="match status" value="1"/>
</dbReference>
<protein>
    <submittedName>
        <fullName evidence="9">Putative transport protein</fullName>
    </submittedName>
</protein>
<keyword evidence="5 7" id="KW-1133">Transmembrane helix</keyword>
<feature type="transmembrane region" description="Helical" evidence="7">
    <location>
        <begin position="90"/>
        <end position="110"/>
    </location>
</feature>
<dbReference type="GO" id="GO:0005886">
    <property type="term" value="C:plasma membrane"/>
    <property type="evidence" value="ECO:0007669"/>
    <property type="project" value="UniProtKB-SubCell"/>
</dbReference>
<feature type="transmembrane region" description="Helical" evidence="7">
    <location>
        <begin position="367"/>
        <end position="385"/>
    </location>
</feature>
<feature type="transmembrane region" description="Helical" evidence="7">
    <location>
        <begin position="406"/>
        <end position="427"/>
    </location>
</feature>
<keyword evidence="10" id="KW-1185">Reference proteome</keyword>
<dbReference type="PANTHER" id="PTHR43045:SF1">
    <property type="entry name" value="SHIKIMATE TRANSPORTER"/>
    <property type="match status" value="1"/>
</dbReference>
<dbReference type="eggNOG" id="COG2814">
    <property type="taxonomic scope" value="Bacteria"/>
</dbReference>
<evidence type="ECO:0000256" key="2">
    <source>
        <dbReference type="ARBA" id="ARBA00022448"/>
    </source>
</evidence>
<dbReference type="RefSeq" id="WP_006769659.1">
    <property type="nucleotide sequence ID" value="NC_004369.1"/>
</dbReference>
<dbReference type="Proteomes" id="UP000001409">
    <property type="component" value="Chromosome"/>
</dbReference>
<evidence type="ECO:0000256" key="7">
    <source>
        <dbReference type="SAM" id="Phobius"/>
    </source>
</evidence>
<evidence type="ECO:0000256" key="5">
    <source>
        <dbReference type="ARBA" id="ARBA00022989"/>
    </source>
</evidence>
<dbReference type="PANTHER" id="PTHR43045">
    <property type="entry name" value="SHIKIMATE TRANSPORTER"/>
    <property type="match status" value="1"/>
</dbReference>
<feature type="domain" description="Major facilitator superfamily (MFS) profile" evidence="8">
    <location>
        <begin position="46"/>
        <end position="458"/>
    </location>
</feature>
<evidence type="ECO:0000256" key="3">
    <source>
        <dbReference type="ARBA" id="ARBA00022475"/>
    </source>
</evidence>
<evidence type="ECO:0000259" key="8">
    <source>
        <dbReference type="PROSITE" id="PS50850"/>
    </source>
</evidence>
<evidence type="ECO:0000256" key="4">
    <source>
        <dbReference type="ARBA" id="ARBA00022692"/>
    </source>
</evidence>
<keyword evidence="2" id="KW-0813">Transport</keyword>
<feature type="transmembrane region" description="Helical" evidence="7">
    <location>
        <begin position="187"/>
        <end position="210"/>
    </location>
</feature>
<dbReference type="PROSITE" id="PS50850">
    <property type="entry name" value="MFS"/>
    <property type="match status" value="1"/>
</dbReference>
<dbReference type="EMBL" id="BA000035">
    <property type="protein sequence ID" value="BAC17472.1"/>
    <property type="molecule type" value="Genomic_DNA"/>
</dbReference>
<dbReference type="KEGG" id="cef:CE0662"/>
<keyword evidence="6 7" id="KW-0472">Membrane</keyword>
<evidence type="ECO:0000313" key="10">
    <source>
        <dbReference type="Proteomes" id="UP000001409"/>
    </source>
</evidence>
<dbReference type="InterPro" id="IPR020846">
    <property type="entry name" value="MFS_dom"/>
</dbReference>
<keyword evidence="4 7" id="KW-0812">Transmembrane</keyword>
<feature type="transmembrane region" description="Helical" evidence="7">
    <location>
        <begin position="343"/>
        <end position="361"/>
    </location>
</feature>
<dbReference type="OrthoDB" id="8953821at2"/>
<feature type="transmembrane region" description="Helical" evidence="7">
    <location>
        <begin position="122"/>
        <end position="140"/>
    </location>
</feature>
<feature type="transmembrane region" description="Helical" evidence="7">
    <location>
        <begin position="146"/>
        <end position="166"/>
    </location>
</feature>
<feature type="transmembrane region" description="Helical" evidence="7">
    <location>
        <begin position="311"/>
        <end position="331"/>
    </location>
</feature>
<feature type="transmembrane region" description="Helical" evidence="7">
    <location>
        <begin position="433"/>
        <end position="454"/>
    </location>
</feature>
<organism evidence="9 10">
    <name type="scientific">Corynebacterium efficiens (strain DSM 44549 / YS-314 / AJ 12310 / JCM 11189 / NBRC 100395)</name>
    <dbReference type="NCBI Taxonomy" id="196164"/>
    <lineage>
        <taxon>Bacteria</taxon>
        <taxon>Bacillati</taxon>
        <taxon>Actinomycetota</taxon>
        <taxon>Actinomycetes</taxon>
        <taxon>Mycobacteriales</taxon>
        <taxon>Corynebacteriaceae</taxon>
        <taxon>Corynebacterium</taxon>
    </lineage>
</organism>
<keyword evidence="3" id="KW-1003">Cell membrane</keyword>
<evidence type="ECO:0000256" key="1">
    <source>
        <dbReference type="ARBA" id="ARBA00004651"/>
    </source>
</evidence>
<dbReference type="Gene3D" id="1.20.1250.20">
    <property type="entry name" value="MFS general substrate transporter like domains"/>
    <property type="match status" value="2"/>
</dbReference>
<dbReference type="InterPro" id="IPR011701">
    <property type="entry name" value="MFS"/>
</dbReference>
<evidence type="ECO:0000313" key="9">
    <source>
        <dbReference type="EMBL" id="BAC17472.1"/>
    </source>
</evidence>
<accession>C8NM42</accession>
<feature type="transmembrane region" description="Helical" evidence="7">
    <location>
        <begin position="276"/>
        <end position="299"/>
    </location>
</feature>
<comment type="subcellular location">
    <subcellularLocation>
        <location evidence="1">Cell membrane</location>
        <topology evidence="1">Multi-pass membrane protein</topology>
    </subcellularLocation>
</comment>
<evidence type="ECO:0000256" key="6">
    <source>
        <dbReference type="ARBA" id="ARBA00023136"/>
    </source>
</evidence>
<sequence length="466" mass="49335">MTTNEILTTGQRDAAVLTGAPADITSTSNASNNDTPQPITPEHRKVLAGSMVGTTIEWFDFFIYAQAAGLIFATQYFNPASNSSASIAQIIAWASLGISFLFRPFGAVIAGHLGDRFGRKPVLVLTLVGMGGATVAMGLLPTYAQIGLAAPLILVLLRILQGISAGGEWGGAALIAVEHAPTNRRGFFGAFPQVGVPAGMLLATLFMLVMTTVLTPAQFEAWGWRIPFISSVVLIGVGFFIRRLVHESPVFSEMEDLKKKASAPLSELFRKHLKTVVLAALIFAGVNAAGYLAIAFFVSYGTGVLGMGRPIVLLLTCLTAVAWIVSTLFFGAASDRWGRRRTFALGYLAMIIWALPTWMLIDTANPLFFGIAVVVLGVLLGVTYGPQPALYAEMFPAQVRLSGVSIGYAIGSIIGGAFAPMIAEMLLDSTGNSLSIGVYIAVISAISLAAVLMVPRTGVQGRNLHH</sequence>
<feature type="transmembrane region" description="Helical" evidence="7">
    <location>
        <begin position="61"/>
        <end position="78"/>
    </location>
</feature>
<dbReference type="STRING" id="196164.gene:10741064"/>
<dbReference type="GO" id="GO:0022857">
    <property type="term" value="F:transmembrane transporter activity"/>
    <property type="evidence" value="ECO:0007669"/>
    <property type="project" value="InterPro"/>
</dbReference>
<name>Q8FRU6_COREF</name>
<dbReference type="CDD" id="cd17369">
    <property type="entry name" value="MFS_ShiA_like"/>
    <property type="match status" value="1"/>
</dbReference>
<dbReference type="InterPro" id="IPR005829">
    <property type="entry name" value="Sugar_transporter_CS"/>
</dbReference>
<dbReference type="HOGENOM" id="CLU_001265_39_5_11"/>
<dbReference type="Pfam" id="PF07690">
    <property type="entry name" value="MFS_1"/>
    <property type="match status" value="1"/>
</dbReference>
<proteinExistence type="predicted"/>
<accession>Q8FRU6</accession>